<protein>
    <submittedName>
        <fullName evidence="2">Uncharacterized domain 1-containing protein</fullName>
    </submittedName>
</protein>
<feature type="compositionally biased region" description="Low complexity" evidence="1">
    <location>
        <begin position="96"/>
        <end position="119"/>
    </location>
</feature>
<dbReference type="Proteomes" id="UP000198280">
    <property type="component" value="Unassembled WGS sequence"/>
</dbReference>
<dbReference type="AlphaFoldDB" id="A0A239G111"/>
<evidence type="ECO:0000313" key="3">
    <source>
        <dbReference type="Proteomes" id="UP000198280"/>
    </source>
</evidence>
<feature type="region of interest" description="Disordered" evidence="1">
    <location>
        <begin position="74"/>
        <end position="119"/>
    </location>
</feature>
<keyword evidence="3" id="KW-1185">Reference proteome</keyword>
<name>A0A239G111_9ACTN</name>
<dbReference type="InterPro" id="IPR029069">
    <property type="entry name" value="HotDog_dom_sf"/>
</dbReference>
<evidence type="ECO:0000313" key="2">
    <source>
        <dbReference type="EMBL" id="SNS62378.1"/>
    </source>
</evidence>
<accession>A0A239G111</accession>
<gene>
    <name evidence="2" type="ORF">SAMN05216252_107157</name>
</gene>
<reference evidence="2 3" key="1">
    <citation type="submission" date="2017-06" db="EMBL/GenBank/DDBJ databases">
        <authorList>
            <person name="Kim H.J."/>
            <person name="Triplett B.A."/>
        </authorList>
    </citation>
    <scope>NUCLEOTIDE SEQUENCE [LARGE SCALE GENOMIC DNA]</scope>
    <source>
        <strain evidence="2 3">CGMCC 4.1858</strain>
    </source>
</reference>
<proteinExistence type="predicted"/>
<dbReference type="Pfam" id="PF14539">
    <property type="entry name" value="DUF4442"/>
    <property type="match status" value="1"/>
</dbReference>
<dbReference type="SUPFAM" id="SSF54637">
    <property type="entry name" value="Thioesterase/thiol ester dehydrase-isomerase"/>
    <property type="match status" value="1"/>
</dbReference>
<dbReference type="EMBL" id="FZOF01000007">
    <property type="protein sequence ID" value="SNS62378.1"/>
    <property type="molecule type" value="Genomic_DNA"/>
</dbReference>
<organism evidence="2 3">
    <name type="scientific">Actinacidiphila glaucinigra</name>
    <dbReference type="NCBI Taxonomy" id="235986"/>
    <lineage>
        <taxon>Bacteria</taxon>
        <taxon>Bacillati</taxon>
        <taxon>Actinomycetota</taxon>
        <taxon>Actinomycetes</taxon>
        <taxon>Kitasatosporales</taxon>
        <taxon>Streptomycetaceae</taxon>
        <taxon>Actinacidiphila</taxon>
    </lineage>
</organism>
<evidence type="ECO:0000256" key="1">
    <source>
        <dbReference type="SAM" id="MobiDB-lite"/>
    </source>
</evidence>
<sequence>MAATLGIEFLETTAEHAVVRLPDRPAHHNHVGGPHAGAVFTLTETAAGGAVVLAACADRLSQAVPLAVRAETGYRKPAMGPVTTTARLGRPRRRSSPNSAGASARSSPSPSPSGARSAP</sequence>
<dbReference type="InterPro" id="IPR027961">
    <property type="entry name" value="DUF4442"/>
</dbReference>
<dbReference type="Gene3D" id="3.10.129.10">
    <property type="entry name" value="Hotdog Thioesterase"/>
    <property type="match status" value="1"/>
</dbReference>